<protein>
    <submittedName>
        <fullName evidence="2">Uncharacterized protein</fullName>
    </submittedName>
</protein>
<feature type="compositionally biased region" description="Basic and acidic residues" evidence="1">
    <location>
        <begin position="1"/>
        <end position="11"/>
    </location>
</feature>
<dbReference type="Proteomes" id="UP000499080">
    <property type="component" value="Unassembled WGS sequence"/>
</dbReference>
<keyword evidence="3" id="KW-1185">Reference proteome</keyword>
<name>A0A4Y2WLF3_ARAVE</name>
<accession>A0A4Y2WLF3</accession>
<organism evidence="2 3">
    <name type="scientific">Araneus ventricosus</name>
    <name type="common">Orbweaver spider</name>
    <name type="synonym">Epeira ventricosa</name>
    <dbReference type="NCBI Taxonomy" id="182803"/>
    <lineage>
        <taxon>Eukaryota</taxon>
        <taxon>Metazoa</taxon>
        <taxon>Ecdysozoa</taxon>
        <taxon>Arthropoda</taxon>
        <taxon>Chelicerata</taxon>
        <taxon>Arachnida</taxon>
        <taxon>Araneae</taxon>
        <taxon>Araneomorphae</taxon>
        <taxon>Entelegynae</taxon>
        <taxon>Araneoidea</taxon>
        <taxon>Araneidae</taxon>
        <taxon>Araneus</taxon>
    </lineage>
</organism>
<comment type="caution">
    <text evidence="2">The sequence shown here is derived from an EMBL/GenBank/DDBJ whole genome shotgun (WGS) entry which is preliminary data.</text>
</comment>
<sequence length="112" mass="12992">MYTRTTHENRHSANGLSSTQKTRPDKLGSYDQESLFFWRDEGRAYFIWCRQTGSLGMFSCVLFEQQFSLLSVIAHLLLTSRKSPTSGHAGDGRYGNRIFHSFWEVKKGLYFI</sequence>
<evidence type="ECO:0000313" key="2">
    <source>
        <dbReference type="EMBL" id="GBO37518.1"/>
    </source>
</evidence>
<reference evidence="2 3" key="1">
    <citation type="journal article" date="2019" name="Sci. Rep.">
        <title>Orb-weaving spider Araneus ventricosus genome elucidates the spidroin gene catalogue.</title>
        <authorList>
            <person name="Kono N."/>
            <person name="Nakamura H."/>
            <person name="Ohtoshi R."/>
            <person name="Moran D.A.P."/>
            <person name="Shinohara A."/>
            <person name="Yoshida Y."/>
            <person name="Fujiwara M."/>
            <person name="Mori M."/>
            <person name="Tomita M."/>
            <person name="Arakawa K."/>
        </authorList>
    </citation>
    <scope>NUCLEOTIDE SEQUENCE [LARGE SCALE GENOMIC DNA]</scope>
</reference>
<proteinExistence type="predicted"/>
<evidence type="ECO:0000256" key="1">
    <source>
        <dbReference type="SAM" id="MobiDB-lite"/>
    </source>
</evidence>
<dbReference type="AlphaFoldDB" id="A0A4Y2WLF3"/>
<gene>
    <name evidence="2" type="ORF">AVEN_238909_1</name>
</gene>
<evidence type="ECO:0000313" key="3">
    <source>
        <dbReference type="Proteomes" id="UP000499080"/>
    </source>
</evidence>
<feature type="region of interest" description="Disordered" evidence="1">
    <location>
        <begin position="1"/>
        <end position="27"/>
    </location>
</feature>
<dbReference type="EMBL" id="BGPR01061988">
    <property type="protein sequence ID" value="GBO37518.1"/>
    <property type="molecule type" value="Genomic_DNA"/>
</dbReference>
<feature type="compositionally biased region" description="Polar residues" evidence="1">
    <location>
        <begin position="12"/>
        <end position="21"/>
    </location>
</feature>